<dbReference type="EMBL" id="JACGWL010000002">
    <property type="protein sequence ID" value="KAK4406893.1"/>
    <property type="molecule type" value="Genomic_DNA"/>
</dbReference>
<dbReference type="PRINTS" id="PR00080">
    <property type="entry name" value="SDRFAMILY"/>
</dbReference>
<evidence type="ECO:0000313" key="3">
    <source>
        <dbReference type="EMBL" id="KAK4406893.1"/>
    </source>
</evidence>
<keyword evidence="2" id="KW-0520">NAD</keyword>
<reference evidence="3" key="2">
    <citation type="journal article" date="2024" name="Plant">
        <title>Genomic evolution and insights into agronomic trait innovations of Sesamum species.</title>
        <authorList>
            <person name="Miao H."/>
            <person name="Wang L."/>
            <person name="Qu L."/>
            <person name="Liu H."/>
            <person name="Sun Y."/>
            <person name="Le M."/>
            <person name="Wang Q."/>
            <person name="Wei S."/>
            <person name="Zheng Y."/>
            <person name="Lin W."/>
            <person name="Duan Y."/>
            <person name="Cao H."/>
            <person name="Xiong S."/>
            <person name="Wang X."/>
            <person name="Wei L."/>
            <person name="Li C."/>
            <person name="Ma Q."/>
            <person name="Ju M."/>
            <person name="Zhao R."/>
            <person name="Li G."/>
            <person name="Mu C."/>
            <person name="Tian Q."/>
            <person name="Mei H."/>
            <person name="Zhang T."/>
            <person name="Gao T."/>
            <person name="Zhang H."/>
        </authorList>
    </citation>
    <scope>NUCLEOTIDE SEQUENCE</scope>
    <source>
        <strain evidence="3">K16</strain>
    </source>
</reference>
<proteinExistence type="inferred from homology"/>
<dbReference type="Gene3D" id="3.40.50.720">
    <property type="entry name" value="NAD(P)-binding Rossmann-like Domain"/>
    <property type="match status" value="1"/>
</dbReference>
<dbReference type="Proteomes" id="UP001289374">
    <property type="component" value="Unassembled WGS sequence"/>
</dbReference>
<dbReference type="AlphaFoldDB" id="A0AAE2C2U5"/>
<dbReference type="FunFam" id="3.40.50.720:FF:000084">
    <property type="entry name" value="Short-chain dehydrogenase reductase"/>
    <property type="match status" value="1"/>
</dbReference>
<evidence type="ECO:0000313" key="4">
    <source>
        <dbReference type="Proteomes" id="UP001289374"/>
    </source>
</evidence>
<gene>
    <name evidence="3" type="ORF">Sango_0270300</name>
</gene>
<comment type="similarity">
    <text evidence="1">Belongs to the short-chain dehydrogenases/reductases (SDR) family.</text>
</comment>
<organism evidence="3 4">
    <name type="scientific">Sesamum angolense</name>
    <dbReference type="NCBI Taxonomy" id="2727404"/>
    <lineage>
        <taxon>Eukaryota</taxon>
        <taxon>Viridiplantae</taxon>
        <taxon>Streptophyta</taxon>
        <taxon>Embryophyta</taxon>
        <taxon>Tracheophyta</taxon>
        <taxon>Spermatophyta</taxon>
        <taxon>Magnoliopsida</taxon>
        <taxon>eudicotyledons</taxon>
        <taxon>Gunneridae</taxon>
        <taxon>Pentapetalae</taxon>
        <taxon>asterids</taxon>
        <taxon>lamiids</taxon>
        <taxon>Lamiales</taxon>
        <taxon>Pedaliaceae</taxon>
        <taxon>Sesamum</taxon>
    </lineage>
</organism>
<dbReference type="PRINTS" id="PR00081">
    <property type="entry name" value="GDHRDH"/>
</dbReference>
<comment type="caution">
    <text evidence="3">The sequence shown here is derived from an EMBL/GenBank/DDBJ whole genome shotgun (WGS) entry which is preliminary data.</text>
</comment>
<evidence type="ECO:0000256" key="2">
    <source>
        <dbReference type="ARBA" id="ARBA00023027"/>
    </source>
</evidence>
<dbReference type="PANTHER" id="PTHR42820">
    <property type="entry name" value="SHORT-CHAIN DEHYDROGENASE REDUCTASE"/>
    <property type="match status" value="1"/>
</dbReference>
<name>A0AAE2C2U5_9LAMI</name>
<evidence type="ECO:0000256" key="1">
    <source>
        <dbReference type="ARBA" id="ARBA00006484"/>
    </source>
</evidence>
<dbReference type="InterPro" id="IPR036291">
    <property type="entry name" value="NAD(P)-bd_dom_sf"/>
</dbReference>
<dbReference type="InterPro" id="IPR002347">
    <property type="entry name" value="SDR_fam"/>
</dbReference>
<dbReference type="GO" id="GO:0016616">
    <property type="term" value="F:oxidoreductase activity, acting on the CH-OH group of donors, NAD or NADP as acceptor"/>
    <property type="evidence" value="ECO:0007669"/>
    <property type="project" value="UniProtKB-ARBA"/>
</dbReference>
<protein>
    <submittedName>
        <fullName evidence="3">Short-chain dehydrogenase reductase 3b</fullName>
    </submittedName>
</protein>
<accession>A0AAE2C2U5</accession>
<sequence>MLRLKGKVALITGAASGIGEAAARLFVEHGASVVVADIQDELAHQVLDSINSEKVSYHHCDVRDEKQVAAAVSYTVEKYGSLDILFSNAGIIGPLTSILDLEMDGLNEVMATNVRGVAATIKHAARVMVDRKIKGSIICTASVAACIGGAGPHAYSASKHAVAGLVKSTCGELGMHGIRVNCISPYGVATPLACKAYGRKASEIEEQSSAVGNLKGVVLTTKQVAEAALFLASEESSYVSGQNLAVDGGVTVVSNRYSSN</sequence>
<keyword evidence="4" id="KW-1185">Reference proteome</keyword>
<dbReference type="Pfam" id="PF13561">
    <property type="entry name" value="adh_short_C2"/>
    <property type="match status" value="1"/>
</dbReference>
<reference evidence="3" key="1">
    <citation type="submission" date="2020-06" db="EMBL/GenBank/DDBJ databases">
        <authorList>
            <person name="Li T."/>
            <person name="Hu X."/>
            <person name="Zhang T."/>
            <person name="Song X."/>
            <person name="Zhang H."/>
            <person name="Dai N."/>
            <person name="Sheng W."/>
            <person name="Hou X."/>
            <person name="Wei L."/>
        </authorList>
    </citation>
    <scope>NUCLEOTIDE SEQUENCE</scope>
    <source>
        <strain evidence="3">K16</strain>
        <tissue evidence="3">Leaf</tissue>
    </source>
</reference>
<dbReference type="PANTHER" id="PTHR42820:SF16">
    <property type="entry name" value="SHORT-CHAIN DEHYDROGENASE REDUCTASE 3B"/>
    <property type="match status" value="1"/>
</dbReference>
<dbReference type="SUPFAM" id="SSF51735">
    <property type="entry name" value="NAD(P)-binding Rossmann-fold domains"/>
    <property type="match status" value="1"/>
</dbReference>